<organism evidence="1 2">
    <name type="scientific">Crepidotus variabilis</name>
    <dbReference type="NCBI Taxonomy" id="179855"/>
    <lineage>
        <taxon>Eukaryota</taxon>
        <taxon>Fungi</taxon>
        <taxon>Dikarya</taxon>
        <taxon>Basidiomycota</taxon>
        <taxon>Agaricomycotina</taxon>
        <taxon>Agaricomycetes</taxon>
        <taxon>Agaricomycetidae</taxon>
        <taxon>Agaricales</taxon>
        <taxon>Agaricineae</taxon>
        <taxon>Crepidotaceae</taxon>
        <taxon>Crepidotus</taxon>
    </lineage>
</organism>
<dbReference type="Proteomes" id="UP000807306">
    <property type="component" value="Unassembled WGS sequence"/>
</dbReference>
<evidence type="ECO:0000313" key="1">
    <source>
        <dbReference type="EMBL" id="KAF9529714.1"/>
    </source>
</evidence>
<dbReference type="OrthoDB" id="2269034at2759"/>
<proteinExistence type="predicted"/>
<protein>
    <recommendedName>
        <fullName evidence="3">F-box domain-containing protein</fullName>
    </recommendedName>
</protein>
<dbReference type="EMBL" id="MU157844">
    <property type="protein sequence ID" value="KAF9529714.1"/>
    <property type="molecule type" value="Genomic_DNA"/>
</dbReference>
<evidence type="ECO:0008006" key="3">
    <source>
        <dbReference type="Google" id="ProtNLM"/>
    </source>
</evidence>
<name>A0A9P6JRG3_9AGAR</name>
<dbReference type="AlphaFoldDB" id="A0A9P6JRG3"/>
<reference evidence="1" key="1">
    <citation type="submission" date="2020-11" db="EMBL/GenBank/DDBJ databases">
        <authorList>
            <consortium name="DOE Joint Genome Institute"/>
            <person name="Ahrendt S."/>
            <person name="Riley R."/>
            <person name="Andreopoulos W."/>
            <person name="Labutti K."/>
            <person name="Pangilinan J."/>
            <person name="Ruiz-Duenas F.J."/>
            <person name="Barrasa J.M."/>
            <person name="Sanchez-Garcia M."/>
            <person name="Camarero S."/>
            <person name="Miyauchi S."/>
            <person name="Serrano A."/>
            <person name="Linde D."/>
            <person name="Babiker R."/>
            <person name="Drula E."/>
            <person name="Ayuso-Fernandez I."/>
            <person name="Pacheco R."/>
            <person name="Padilla G."/>
            <person name="Ferreira P."/>
            <person name="Barriuso J."/>
            <person name="Kellner H."/>
            <person name="Castanera R."/>
            <person name="Alfaro M."/>
            <person name="Ramirez L."/>
            <person name="Pisabarro A.G."/>
            <person name="Kuo A."/>
            <person name="Tritt A."/>
            <person name="Lipzen A."/>
            <person name="He G."/>
            <person name="Yan M."/>
            <person name="Ng V."/>
            <person name="Cullen D."/>
            <person name="Martin F."/>
            <person name="Rosso M.-N."/>
            <person name="Henrissat B."/>
            <person name="Hibbett D."/>
            <person name="Martinez A.T."/>
            <person name="Grigoriev I.V."/>
        </authorList>
    </citation>
    <scope>NUCLEOTIDE SEQUENCE</scope>
    <source>
        <strain evidence="1">CBS 506.95</strain>
    </source>
</reference>
<gene>
    <name evidence="1" type="ORF">CPB83DRAFT_248894</name>
</gene>
<keyword evidence="2" id="KW-1185">Reference proteome</keyword>
<sequence length="332" mass="37580">MQKTSLSAPSWCPLGVLPVELWAEIFALSLSEDQFVTPNASNPPILLGRVCTEWRNIAYNTPDLWKTLALTSSDNVDHQSSVAGIETWLESSYTYPLSISLSIPQRSNAQLHKIVNRLLRTAQRWRHLKIDVENDTLDQILSTPMPSLYSIQLDCFNPLKKITISPFHLPSLRTISFFDPVCIDSRYILPWSQITDISSVGLANTETHMHRLRASPNLNSYDMTLFFADSPAMQEPFPLAGLKRLRIVAWVPDAIGSMLDNLVLPMLEELIIEVAQQICPCEPPPFPLEAFRSLVERSECLFQRLNVKNLRLPSELTCEFQNAHPSLKISVQ</sequence>
<accession>A0A9P6JRG3</accession>
<evidence type="ECO:0000313" key="2">
    <source>
        <dbReference type="Proteomes" id="UP000807306"/>
    </source>
</evidence>
<comment type="caution">
    <text evidence="1">The sequence shown here is derived from an EMBL/GenBank/DDBJ whole genome shotgun (WGS) entry which is preliminary data.</text>
</comment>